<keyword evidence="2" id="KW-0596">Phosphopantetheine</keyword>
<sequence length="1091" mass="122904">MDKKVLFSVLDQVAAQRPGAIAIEDPKGQLTYGRLTGDANRMANCLVKEGVKKGEGVGVFMNCSIPFVTTILGVNKAGGMYMALDVEYPIKRMEYILNHVKPGVIVTDEVYRDKLLVLLHELAFTSAFVKRVIVVSEEGTLFTALTREGDDFRVTDENRYPDTAVDVVVDGEDSMYLVNTSGSTGNPKMIEGYHKSLSHFVHWEVGEFQLDSSTRGCVLARMSFDLSLREMFAPLLAGGTLCIPEAEIKSQPIKLLQWIGEKRITLIHPIPSIFRLLMKEILHDTDLAKHVQHFQNILFAGEALFGKDLADWRTIGGNKASLANLYGPSETTLAKICNRIHDKVYQTNEIIPLGKPLPNAAILIIDDGLLCNPNAIGEIHVKTPFRSKGYYREPAMTQDKFIQNPLHNEYEDIVYRTGDLGRCLEDGTIVFAGRQDSQVKIRGNRVELSDVERAILNYPNVNQVVVLPVRRSDGDYVLTCYYISNAFVDHGKLHAFLKDYLPEYMFPSYYIHLDEFPLNLNGKIDRKALPQPEDLLYDQLSYEAPNNPLEEKLSQIWADVLNLKKVGVNNSFYELGGHSLSVTRVLFRISKQFSIDVSLRDIFDNPTIKKLAVLLTDRGLSKYKPIVPIERQAYYPLSFVQKDIATLLARGENIPDKITTAFVWLDSLDKDVLRKALDQLVQRHEALRTTFHTVSGEMQQKVNGNIHYAMKYLDESFNSQDHQAIMAQYFEVESRQEFDLENGPLLSVAAIKLCPNKYFVTFTTHLMISDAWSTGVMVGDFLKLYKNIFDGSATSLAPLKVHYKDYVAWLEESVSGERANRYKSYWSNMLAGELALVDLATDYERKANAAWNVKALFATLNTSIHRGLVALGERHDTTVFSVFLTCVNVLLHRYTGRKDLVTGTPVVGRDHADLENVVGNFVNIIPLRTRIDETETFSSVLNRVKDGVLGAYQHQLYPDRFIRDDVRATGADHLQPLFDVLVQCQSLPSFVDQSTDGIRIEAYRSAVKGNYHKVDLTFDLMVNADQASTIEIEYDAQLFSDASADAIKENLVQIIQTVLHNGDVPLSEIQLISSAEEEEEALQFRQAMLSI</sequence>
<dbReference type="PROSITE" id="PS50075">
    <property type="entry name" value="CARRIER"/>
    <property type="match status" value="1"/>
</dbReference>
<dbReference type="CDD" id="cd19531">
    <property type="entry name" value="LCL_NRPS-like"/>
    <property type="match status" value="1"/>
</dbReference>
<gene>
    <name evidence="5" type="ORF">JI741_17760</name>
</gene>
<evidence type="ECO:0000313" key="6">
    <source>
        <dbReference type="Proteomes" id="UP000613030"/>
    </source>
</evidence>
<dbReference type="PROSITE" id="PS00455">
    <property type="entry name" value="AMP_BINDING"/>
    <property type="match status" value="1"/>
</dbReference>
<organism evidence="5 6">
    <name type="scientific">Chryseolinea lacunae</name>
    <dbReference type="NCBI Taxonomy" id="2801331"/>
    <lineage>
        <taxon>Bacteria</taxon>
        <taxon>Pseudomonadati</taxon>
        <taxon>Bacteroidota</taxon>
        <taxon>Cytophagia</taxon>
        <taxon>Cytophagales</taxon>
        <taxon>Fulvivirgaceae</taxon>
        <taxon>Chryseolinea</taxon>
    </lineage>
</organism>
<keyword evidence="6" id="KW-1185">Reference proteome</keyword>
<dbReference type="PANTHER" id="PTHR45527:SF1">
    <property type="entry name" value="FATTY ACID SYNTHASE"/>
    <property type="match status" value="1"/>
</dbReference>
<evidence type="ECO:0000313" key="5">
    <source>
        <dbReference type="EMBL" id="MBL0743081.1"/>
    </source>
</evidence>
<comment type="cofactor">
    <cofactor evidence="1">
        <name>pantetheine 4'-phosphate</name>
        <dbReference type="ChEBI" id="CHEBI:47942"/>
    </cofactor>
</comment>
<evidence type="ECO:0000256" key="1">
    <source>
        <dbReference type="ARBA" id="ARBA00001957"/>
    </source>
</evidence>
<dbReference type="InterPro" id="IPR009081">
    <property type="entry name" value="PP-bd_ACP"/>
</dbReference>
<protein>
    <submittedName>
        <fullName evidence="5">Amino acid adenylation domain-containing protein</fullName>
    </submittedName>
</protein>
<dbReference type="RefSeq" id="WP_202012002.1">
    <property type="nucleotide sequence ID" value="NZ_JAERRB010000005.1"/>
</dbReference>
<dbReference type="CDD" id="cd05930">
    <property type="entry name" value="A_NRPS"/>
    <property type="match status" value="1"/>
</dbReference>
<evidence type="ECO:0000256" key="2">
    <source>
        <dbReference type="ARBA" id="ARBA00022450"/>
    </source>
</evidence>
<dbReference type="InterPro" id="IPR010071">
    <property type="entry name" value="AA_adenyl_dom"/>
</dbReference>
<dbReference type="Gene3D" id="3.30.559.10">
    <property type="entry name" value="Chloramphenicol acetyltransferase-like domain"/>
    <property type="match status" value="1"/>
</dbReference>
<dbReference type="SUPFAM" id="SSF52777">
    <property type="entry name" value="CoA-dependent acyltransferases"/>
    <property type="match status" value="2"/>
</dbReference>
<dbReference type="Pfam" id="PF00668">
    <property type="entry name" value="Condensation"/>
    <property type="match status" value="1"/>
</dbReference>
<dbReference type="Pfam" id="PF00550">
    <property type="entry name" value="PP-binding"/>
    <property type="match status" value="1"/>
</dbReference>
<evidence type="ECO:0000259" key="4">
    <source>
        <dbReference type="PROSITE" id="PS50075"/>
    </source>
</evidence>
<dbReference type="InterPro" id="IPR020806">
    <property type="entry name" value="PKS_PP-bd"/>
</dbReference>
<dbReference type="Pfam" id="PF00501">
    <property type="entry name" value="AMP-binding"/>
    <property type="match status" value="1"/>
</dbReference>
<dbReference type="InterPro" id="IPR001242">
    <property type="entry name" value="Condensation_dom"/>
</dbReference>
<dbReference type="InterPro" id="IPR042099">
    <property type="entry name" value="ANL_N_sf"/>
</dbReference>
<dbReference type="SUPFAM" id="SSF56801">
    <property type="entry name" value="Acetyl-CoA synthetase-like"/>
    <property type="match status" value="1"/>
</dbReference>
<dbReference type="InterPro" id="IPR020845">
    <property type="entry name" value="AMP-binding_CS"/>
</dbReference>
<dbReference type="PROSITE" id="PS00012">
    <property type="entry name" value="PHOSPHOPANTETHEINE"/>
    <property type="match status" value="1"/>
</dbReference>
<comment type="caution">
    <text evidence="5">The sequence shown here is derived from an EMBL/GenBank/DDBJ whole genome shotgun (WGS) entry which is preliminary data.</text>
</comment>
<dbReference type="Gene3D" id="3.30.300.30">
    <property type="match status" value="1"/>
</dbReference>
<dbReference type="InterPro" id="IPR045851">
    <property type="entry name" value="AMP-bd_C_sf"/>
</dbReference>
<name>A0ABS1KUG7_9BACT</name>
<dbReference type="PANTHER" id="PTHR45527">
    <property type="entry name" value="NONRIBOSOMAL PEPTIDE SYNTHETASE"/>
    <property type="match status" value="1"/>
</dbReference>
<dbReference type="SMART" id="SM00823">
    <property type="entry name" value="PKS_PP"/>
    <property type="match status" value="1"/>
</dbReference>
<dbReference type="Proteomes" id="UP000613030">
    <property type="component" value="Unassembled WGS sequence"/>
</dbReference>
<dbReference type="InterPro" id="IPR000873">
    <property type="entry name" value="AMP-dep_synth/lig_dom"/>
</dbReference>
<dbReference type="Gene3D" id="3.30.559.30">
    <property type="entry name" value="Nonribosomal peptide synthetase, condensation domain"/>
    <property type="match status" value="1"/>
</dbReference>
<dbReference type="InterPro" id="IPR036736">
    <property type="entry name" value="ACP-like_sf"/>
</dbReference>
<dbReference type="SUPFAM" id="SSF47336">
    <property type="entry name" value="ACP-like"/>
    <property type="match status" value="1"/>
</dbReference>
<feature type="domain" description="Carrier" evidence="4">
    <location>
        <begin position="544"/>
        <end position="619"/>
    </location>
</feature>
<reference evidence="5 6" key="1">
    <citation type="submission" date="2021-01" db="EMBL/GenBank/DDBJ databases">
        <title>Chryseolinea sp. Jin1 Genome sequencing and assembly.</title>
        <authorList>
            <person name="Kim I."/>
        </authorList>
    </citation>
    <scope>NUCLEOTIDE SEQUENCE [LARGE SCALE GENOMIC DNA]</scope>
    <source>
        <strain evidence="5 6">Jin1</strain>
    </source>
</reference>
<proteinExistence type="predicted"/>
<dbReference type="InterPro" id="IPR006162">
    <property type="entry name" value="Ppantetheine_attach_site"/>
</dbReference>
<evidence type="ECO:0000256" key="3">
    <source>
        <dbReference type="ARBA" id="ARBA00022553"/>
    </source>
</evidence>
<dbReference type="NCBIfam" id="TIGR01733">
    <property type="entry name" value="AA-adenyl-dom"/>
    <property type="match status" value="1"/>
</dbReference>
<dbReference type="Gene3D" id="1.10.1200.10">
    <property type="entry name" value="ACP-like"/>
    <property type="match status" value="1"/>
</dbReference>
<dbReference type="Gene3D" id="3.40.50.12780">
    <property type="entry name" value="N-terminal domain of ligase-like"/>
    <property type="match status" value="1"/>
</dbReference>
<dbReference type="InterPro" id="IPR023213">
    <property type="entry name" value="CAT-like_dom_sf"/>
</dbReference>
<keyword evidence="3" id="KW-0597">Phosphoprotein</keyword>
<dbReference type="EMBL" id="JAERRB010000005">
    <property type="protein sequence ID" value="MBL0743081.1"/>
    <property type="molecule type" value="Genomic_DNA"/>
</dbReference>
<accession>A0ABS1KUG7</accession>